<proteinExistence type="predicted"/>
<feature type="region of interest" description="Disordered" evidence="1">
    <location>
        <begin position="29"/>
        <end position="55"/>
    </location>
</feature>
<dbReference type="EMBL" id="BLXT01004391">
    <property type="protein sequence ID" value="GFO12271.1"/>
    <property type="molecule type" value="Genomic_DNA"/>
</dbReference>
<accession>A0AAV4B0E3</accession>
<protein>
    <submittedName>
        <fullName evidence="2">Tick transposon</fullName>
    </submittedName>
</protein>
<evidence type="ECO:0000313" key="2">
    <source>
        <dbReference type="EMBL" id="GFO12271.1"/>
    </source>
</evidence>
<name>A0AAV4B0E3_9GAST</name>
<dbReference type="AlphaFoldDB" id="A0AAV4B0E3"/>
<feature type="compositionally biased region" description="Basic residues" evidence="1">
    <location>
        <begin position="45"/>
        <end position="55"/>
    </location>
</feature>
<sequence length="138" mass="16530">MLRKTHLLIRSETLSKCIYPHHLARKLRCGGKQAPSSTPQLGRRPQQKRRRSRRKRESVMCRLRVYHTWLTQSFLLKQPFCYACDSLYTVRRILIESPDLQDTRRKYFSVTDQYRLFREVNPSRIVGYLKELGIYGNI</sequence>
<evidence type="ECO:0000313" key="3">
    <source>
        <dbReference type="Proteomes" id="UP000735302"/>
    </source>
</evidence>
<organism evidence="2 3">
    <name type="scientific">Plakobranchus ocellatus</name>
    <dbReference type="NCBI Taxonomy" id="259542"/>
    <lineage>
        <taxon>Eukaryota</taxon>
        <taxon>Metazoa</taxon>
        <taxon>Spiralia</taxon>
        <taxon>Lophotrochozoa</taxon>
        <taxon>Mollusca</taxon>
        <taxon>Gastropoda</taxon>
        <taxon>Heterobranchia</taxon>
        <taxon>Euthyneura</taxon>
        <taxon>Panpulmonata</taxon>
        <taxon>Sacoglossa</taxon>
        <taxon>Placobranchoidea</taxon>
        <taxon>Plakobranchidae</taxon>
        <taxon>Plakobranchus</taxon>
    </lineage>
</organism>
<evidence type="ECO:0000256" key="1">
    <source>
        <dbReference type="SAM" id="MobiDB-lite"/>
    </source>
</evidence>
<dbReference type="Proteomes" id="UP000735302">
    <property type="component" value="Unassembled WGS sequence"/>
</dbReference>
<reference evidence="2 3" key="1">
    <citation type="journal article" date="2021" name="Elife">
        <title>Chloroplast acquisition without the gene transfer in kleptoplastic sea slugs, Plakobranchus ocellatus.</title>
        <authorList>
            <person name="Maeda T."/>
            <person name="Takahashi S."/>
            <person name="Yoshida T."/>
            <person name="Shimamura S."/>
            <person name="Takaki Y."/>
            <person name="Nagai Y."/>
            <person name="Toyoda A."/>
            <person name="Suzuki Y."/>
            <person name="Arimoto A."/>
            <person name="Ishii H."/>
            <person name="Satoh N."/>
            <person name="Nishiyama T."/>
            <person name="Hasebe M."/>
            <person name="Maruyama T."/>
            <person name="Minagawa J."/>
            <person name="Obokata J."/>
            <person name="Shigenobu S."/>
        </authorList>
    </citation>
    <scope>NUCLEOTIDE SEQUENCE [LARGE SCALE GENOMIC DNA]</scope>
</reference>
<keyword evidence="3" id="KW-1185">Reference proteome</keyword>
<gene>
    <name evidence="2" type="ORF">PoB_003877600</name>
</gene>
<comment type="caution">
    <text evidence="2">The sequence shown here is derived from an EMBL/GenBank/DDBJ whole genome shotgun (WGS) entry which is preliminary data.</text>
</comment>